<organism evidence="5">
    <name type="scientific">Mantoniella antarctica</name>
    <dbReference type="NCBI Taxonomy" id="81844"/>
    <lineage>
        <taxon>Eukaryota</taxon>
        <taxon>Viridiplantae</taxon>
        <taxon>Chlorophyta</taxon>
        <taxon>Mamiellophyceae</taxon>
        <taxon>Mamiellales</taxon>
        <taxon>Mamiellaceae</taxon>
        <taxon>Mantoniella</taxon>
    </lineage>
</organism>
<dbReference type="PANTHER" id="PTHR43191:SF7">
    <property type="entry name" value="OBP33PEP LIKE PROTEIN"/>
    <property type="match status" value="1"/>
</dbReference>
<accession>A0A7S0X8T0</accession>
<feature type="domain" description="tRNA/rRNA methyltransferase SpoU type" evidence="4">
    <location>
        <begin position="1"/>
        <end position="43"/>
    </location>
</feature>
<protein>
    <recommendedName>
        <fullName evidence="4">tRNA/rRNA methyltransferase SpoU type domain-containing protein</fullName>
    </recommendedName>
</protein>
<feature type="region of interest" description="Disordered" evidence="3">
    <location>
        <begin position="84"/>
        <end position="104"/>
    </location>
</feature>
<dbReference type="GO" id="GO:0008173">
    <property type="term" value="F:RNA methyltransferase activity"/>
    <property type="evidence" value="ECO:0007669"/>
    <property type="project" value="InterPro"/>
</dbReference>
<dbReference type="InterPro" id="IPR029026">
    <property type="entry name" value="tRNA_m1G_MTases_N"/>
</dbReference>
<dbReference type="Gene3D" id="3.40.1280.10">
    <property type="match status" value="1"/>
</dbReference>
<evidence type="ECO:0000256" key="3">
    <source>
        <dbReference type="SAM" id="MobiDB-lite"/>
    </source>
</evidence>
<dbReference type="GO" id="GO:0032259">
    <property type="term" value="P:methylation"/>
    <property type="evidence" value="ECO:0007669"/>
    <property type="project" value="UniProtKB-KW"/>
</dbReference>
<dbReference type="SUPFAM" id="SSF75217">
    <property type="entry name" value="alpha/beta knot"/>
    <property type="match status" value="1"/>
</dbReference>
<dbReference type="GO" id="GO:0003723">
    <property type="term" value="F:RNA binding"/>
    <property type="evidence" value="ECO:0007669"/>
    <property type="project" value="InterPro"/>
</dbReference>
<feature type="compositionally biased region" description="Acidic residues" evidence="3">
    <location>
        <begin position="94"/>
        <end position="104"/>
    </location>
</feature>
<keyword evidence="2" id="KW-0808">Transferase</keyword>
<evidence type="ECO:0000259" key="4">
    <source>
        <dbReference type="Pfam" id="PF00588"/>
    </source>
</evidence>
<evidence type="ECO:0000256" key="1">
    <source>
        <dbReference type="ARBA" id="ARBA00022603"/>
    </source>
</evidence>
<dbReference type="InterPro" id="IPR001537">
    <property type="entry name" value="SpoU_MeTrfase"/>
</dbReference>
<dbReference type="GO" id="GO:0006396">
    <property type="term" value="P:RNA processing"/>
    <property type="evidence" value="ECO:0007669"/>
    <property type="project" value="InterPro"/>
</dbReference>
<dbReference type="InterPro" id="IPR029028">
    <property type="entry name" value="Alpha/beta_knot_MTases"/>
</dbReference>
<dbReference type="PANTHER" id="PTHR43191">
    <property type="entry name" value="RRNA METHYLTRANSFERASE 3"/>
    <property type="match status" value="1"/>
</dbReference>
<sequence>MGNEGDGMTATQKEICDGFVYIRQYGPGTASLNVAVAASIVMHHFGLWARYAERDREGEKYVVAARSLRRHARGVVGMDPDAVHASRAAAAKDPEDDESEELEDVGEALAAIGWS</sequence>
<reference evidence="5" key="1">
    <citation type="submission" date="2021-01" db="EMBL/GenBank/DDBJ databases">
        <authorList>
            <person name="Corre E."/>
            <person name="Pelletier E."/>
            <person name="Niang G."/>
            <person name="Scheremetjew M."/>
            <person name="Finn R."/>
            <person name="Kale V."/>
            <person name="Holt S."/>
            <person name="Cochrane G."/>
            <person name="Meng A."/>
            <person name="Brown T."/>
            <person name="Cohen L."/>
        </authorList>
    </citation>
    <scope>NUCLEOTIDE SEQUENCE</scope>
    <source>
        <strain evidence="5">SL-175</strain>
    </source>
</reference>
<dbReference type="EMBL" id="HBFC01018606">
    <property type="protein sequence ID" value="CAD8708408.1"/>
    <property type="molecule type" value="Transcribed_RNA"/>
</dbReference>
<name>A0A7S0X8T0_9CHLO</name>
<gene>
    <name evidence="5" type="ORF">MANT1106_LOCUS11091</name>
</gene>
<dbReference type="AlphaFoldDB" id="A0A7S0X8T0"/>
<keyword evidence="1" id="KW-0489">Methyltransferase</keyword>
<evidence type="ECO:0000256" key="2">
    <source>
        <dbReference type="ARBA" id="ARBA00022679"/>
    </source>
</evidence>
<proteinExistence type="predicted"/>
<dbReference type="Pfam" id="PF00588">
    <property type="entry name" value="SpoU_methylase"/>
    <property type="match status" value="1"/>
</dbReference>
<evidence type="ECO:0000313" key="5">
    <source>
        <dbReference type="EMBL" id="CAD8708408.1"/>
    </source>
</evidence>
<dbReference type="InterPro" id="IPR051259">
    <property type="entry name" value="rRNA_Methyltransferase"/>
</dbReference>